<evidence type="ECO:0000256" key="1">
    <source>
        <dbReference type="SAM" id="MobiDB-lite"/>
    </source>
</evidence>
<dbReference type="Pfam" id="PF13668">
    <property type="entry name" value="Ferritin_2"/>
    <property type="match status" value="1"/>
</dbReference>
<feature type="compositionally biased region" description="Basic and acidic residues" evidence="1">
    <location>
        <begin position="50"/>
        <end position="64"/>
    </location>
</feature>
<sequence length="249" mass="27068">MKDEKINADSAVDHSVQRRKDGKASRRRVLAASAILGAGAAGVAPMASAGDDKDDHKEAPKDDEQMVDEPPEAVPDEFENDIEILNFARTLEFLEAEFYREGLENIDDAALRQQVAELGVMEDRVLQRLRTVRDHEITHAEVLGQTVEMLGGEPVPSPQFDFGTAVQQPDEFIATGAMLEDIGVSAYAGAAPSIENVDLVPPALSIHSVEARHASLLRELNGEIGFPVAFDQPRSRSEVLELASGFIVE</sequence>
<keyword evidence="2" id="KW-0472">Membrane</keyword>
<proteinExistence type="predicted"/>
<dbReference type="OrthoDB" id="201781at2157"/>
<feature type="compositionally biased region" description="Basic and acidic residues" evidence="1">
    <location>
        <begin position="1"/>
        <end position="24"/>
    </location>
</feature>
<evidence type="ECO:0000313" key="4">
    <source>
        <dbReference type="Proteomes" id="UP000281431"/>
    </source>
</evidence>
<dbReference type="PROSITE" id="PS51318">
    <property type="entry name" value="TAT"/>
    <property type="match status" value="1"/>
</dbReference>
<dbReference type="InterPro" id="IPR052965">
    <property type="entry name" value="Pigment-catalase-like"/>
</dbReference>
<accession>A0A3N6NHL1</accession>
<feature type="region of interest" description="Disordered" evidence="1">
    <location>
        <begin position="41"/>
        <end position="74"/>
    </location>
</feature>
<keyword evidence="2" id="KW-1133">Transmembrane helix</keyword>
<feature type="region of interest" description="Disordered" evidence="1">
    <location>
        <begin position="1"/>
        <end position="26"/>
    </location>
</feature>
<protein>
    <submittedName>
        <fullName evidence="3">Ferritin-like domain-containing protein</fullName>
    </submittedName>
</protein>
<organism evidence="3 4">
    <name type="scientific">Natrarchaeobius chitinivorans</name>
    <dbReference type="NCBI Taxonomy" id="1679083"/>
    <lineage>
        <taxon>Archaea</taxon>
        <taxon>Methanobacteriati</taxon>
        <taxon>Methanobacteriota</taxon>
        <taxon>Stenosarchaea group</taxon>
        <taxon>Halobacteria</taxon>
        <taxon>Halobacteriales</taxon>
        <taxon>Natrialbaceae</taxon>
        <taxon>Natrarchaeobius</taxon>
    </lineage>
</organism>
<dbReference type="InterPro" id="IPR012347">
    <property type="entry name" value="Ferritin-like"/>
</dbReference>
<reference evidence="3 4" key="1">
    <citation type="submission" date="2018-10" db="EMBL/GenBank/DDBJ databases">
        <title>Natrarchaeobius chitinivorans gen. nov., sp. nov., and Natrarchaeobius haloalkaliphilus sp. nov., alkaliphilic, chitin-utilizing haloarchaea from hypersaline alkaline lakes.</title>
        <authorList>
            <person name="Sorokin D.Y."/>
            <person name="Elcheninov A.G."/>
            <person name="Kostrikina N.A."/>
            <person name="Bale N.J."/>
            <person name="Sinninghe Damste J.S."/>
            <person name="Khijniak T.V."/>
            <person name="Kublanov I.V."/>
            <person name="Toshchakov S.V."/>
        </authorList>
    </citation>
    <scope>NUCLEOTIDE SEQUENCE [LARGE SCALE GENOMIC DNA]</scope>
    <source>
        <strain evidence="3 4">AArcht7</strain>
    </source>
</reference>
<comment type="caution">
    <text evidence="3">The sequence shown here is derived from an EMBL/GenBank/DDBJ whole genome shotgun (WGS) entry which is preliminary data.</text>
</comment>
<dbReference type="SUPFAM" id="SSF47240">
    <property type="entry name" value="Ferritin-like"/>
    <property type="match status" value="1"/>
</dbReference>
<feature type="compositionally biased region" description="Acidic residues" evidence="1">
    <location>
        <begin position="65"/>
        <end position="74"/>
    </location>
</feature>
<feature type="transmembrane region" description="Helical" evidence="2">
    <location>
        <begin position="29"/>
        <end position="47"/>
    </location>
</feature>
<dbReference type="Gene3D" id="1.20.1260.10">
    <property type="match status" value="1"/>
</dbReference>
<dbReference type="Proteomes" id="UP000281431">
    <property type="component" value="Unassembled WGS sequence"/>
</dbReference>
<dbReference type="EMBL" id="REFZ01000014">
    <property type="protein sequence ID" value="RQG98592.1"/>
    <property type="molecule type" value="Genomic_DNA"/>
</dbReference>
<name>A0A3N6NHL1_NATCH</name>
<evidence type="ECO:0000313" key="3">
    <source>
        <dbReference type="EMBL" id="RQG98592.1"/>
    </source>
</evidence>
<gene>
    <name evidence="3" type="ORF">EA472_17475</name>
</gene>
<dbReference type="InterPro" id="IPR006311">
    <property type="entry name" value="TAT_signal"/>
</dbReference>
<dbReference type="PANTHER" id="PTHR31694:SF26">
    <property type="entry name" value="OS05G0151100 PROTEIN"/>
    <property type="match status" value="1"/>
</dbReference>
<evidence type="ECO:0000256" key="2">
    <source>
        <dbReference type="SAM" id="Phobius"/>
    </source>
</evidence>
<dbReference type="PANTHER" id="PTHR31694">
    <property type="entry name" value="DESICCATION-LIKE PROTEIN"/>
    <property type="match status" value="1"/>
</dbReference>
<dbReference type="InterPro" id="IPR009078">
    <property type="entry name" value="Ferritin-like_SF"/>
</dbReference>
<keyword evidence="2" id="KW-0812">Transmembrane</keyword>
<keyword evidence="4" id="KW-1185">Reference proteome</keyword>
<dbReference type="AlphaFoldDB" id="A0A3N6NHL1"/>